<dbReference type="PANTHER" id="PTHR16056">
    <property type="entry name" value="REGULATOR OF MICROTUBULE DYNAMICS PROTEIN"/>
    <property type="match status" value="1"/>
</dbReference>
<dbReference type="Proteomes" id="UP001367676">
    <property type="component" value="Unassembled WGS sequence"/>
</dbReference>
<evidence type="ECO:0000313" key="6">
    <source>
        <dbReference type="Proteomes" id="UP001367676"/>
    </source>
</evidence>
<dbReference type="Gene3D" id="1.25.10.10">
    <property type="entry name" value="Leucine-rich Repeat Variant"/>
    <property type="match status" value="1"/>
</dbReference>
<evidence type="ECO:0000256" key="2">
    <source>
        <dbReference type="ARBA" id="ARBA00006427"/>
    </source>
</evidence>
<accession>A0AAN9Y0U7</accession>
<evidence type="ECO:0000256" key="1">
    <source>
        <dbReference type="ARBA" id="ARBA00004123"/>
    </source>
</evidence>
<evidence type="ECO:0000259" key="4">
    <source>
        <dbReference type="Pfam" id="PF12333"/>
    </source>
</evidence>
<protein>
    <recommendedName>
        <fullName evidence="4">Pre-rRNA-processing protein Ipi1 N-terminal domain-containing protein</fullName>
    </recommendedName>
</protein>
<comment type="subcellular location">
    <subcellularLocation>
        <location evidence="1">Nucleus</location>
    </subcellularLocation>
</comment>
<dbReference type="Pfam" id="PF12333">
    <property type="entry name" value="Ipi1_N"/>
    <property type="match status" value="1"/>
</dbReference>
<gene>
    <name evidence="5" type="ORF">V9T40_000856</name>
</gene>
<evidence type="ECO:0000256" key="3">
    <source>
        <dbReference type="ARBA" id="ARBA00023242"/>
    </source>
</evidence>
<dbReference type="SUPFAM" id="SSF48371">
    <property type="entry name" value="ARM repeat"/>
    <property type="match status" value="1"/>
</dbReference>
<evidence type="ECO:0000313" key="5">
    <source>
        <dbReference type="EMBL" id="KAK7580227.1"/>
    </source>
</evidence>
<dbReference type="InterPro" id="IPR024679">
    <property type="entry name" value="Ipi1_N"/>
</dbReference>
<proteinExistence type="inferred from homology"/>
<feature type="domain" description="Pre-rRNA-processing protein Ipi1 N-terminal" evidence="4">
    <location>
        <begin position="143"/>
        <end position="237"/>
    </location>
</feature>
<keyword evidence="6" id="KW-1185">Reference proteome</keyword>
<comment type="caution">
    <text evidence="5">The sequence shown here is derived from an EMBL/GenBank/DDBJ whole genome shotgun (WGS) entry which is preliminary data.</text>
</comment>
<dbReference type="InterPro" id="IPR011989">
    <property type="entry name" value="ARM-like"/>
</dbReference>
<dbReference type="PANTHER" id="PTHR16056:SF2">
    <property type="entry name" value="TESTIS-EXPRESSED PROTEIN 10"/>
    <property type="match status" value="1"/>
</dbReference>
<dbReference type="AlphaFoldDB" id="A0AAN9Y0U7"/>
<organism evidence="5 6">
    <name type="scientific">Parthenolecanium corni</name>
    <dbReference type="NCBI Taxonomy" id="536013"/>
    <lineage>
        <taxon>Eukaryota</taxon>
        <taxon>Metazoa</taxon>
        <taxon>Ecdysozoa</taxon>
        <taxon>Arthropoda</taxon>
        <taxon>Hexapoda</taxon>
        <taxon>Insecta</taxon>
        <taxon>Pterygota</taxon>
        <taxon>Neoptera</taxon>
        <taxon>Paraneoptera</taxon>
        <taxon>Hemiptera</taxon>
        <taxon>Sternorrhyncha</taxon>
        <taxon>Coccoidea</taxon>
        <taxon>Coccidae</taxon>
        <taxon>Parthenolecanium</taxon>
    </lineage>
</organism>
<reference evidence="5 6" key="1">
    <citation type="submission" date="2024-03" db="EMBL/GenBank/DDBJ databases">
        <title>Adaptation during the transition from Ophiocordyceps entomopathogen to insect associate is accompanied by gene loss and intensified selection.</title>
        <authorList>
            <person name="Ward C.M."/>
            <person name="Onetto C.A."/>
            <person name="Borneman A.R."/>
        </authorList>
    </citation>
    <scope>NUCLEOTIDE SEQUENCE [LARGE SCALE GENOMIC DNA]</scope>
    <source>
        <strain evidence="5">AWRI1</strain>
        <tissue evidence="5">Single Adult Female</tissue>
    </source>
</reference>
<sequence>MGKFARQTAYKKQLKEEKAKRKLKVSHKTILPKGQNVTNTSFKVKKIVLKSQLKEHEGEVVSKSNLNIKELLSRLHHHNAPLRINSLSSLSEMIHTHQNALLNPHLPALLHAASNLILDKEKDVRQEAIKLLSIILTVCSESQLSSLFEIIIKYLACAMTHIDADIRESSLSMLDILISKQPSLTARHCEPVILPAFLDLISTKVVDSDRKLSLQYTNKMSTNVWRIKVLTRLQALLKAVVNIHAEQKSEDYREQYVRKFKWNDDKPLYVSLYRSPTDTNNQVELSDILNAKSKELINQSSQIQIYAGILMPLLIDIFVEVAPQKTKNQRQGLHLSNEAAVLLKFISDIILLLWQIFEFSDAPMSLKQWFCETYAASTINHLIADRFPYSLNENFAEALNKSNKHKNKVVVPGLPAEFSAFLVDKQCRLLNMLLCHIYLLFCEHGSECNNLKEIARYVTKSLQSCPTLDRETISRLFHCVDSLFSLELKLKKNYFDVIRLIQVIKQLYDECSPSHEAQLHFIAEKTFSYLYKMTLNTRTTSSKNESELNDWLDGLPSLLTQKKISFEKVKCIANIARCNLSAFIQSLDGYIESIMNNLPHLHISNENKLEKAEGKRLIANLLYFVQTWDDEFVAGLQKAIDNDYFGHLTGHIKDIFVLVRFSSEFYQQLFNMSSVGCFNDLINQRNTTSMGMDQYDICRFIIDHVLRTYDLVPAFVNTTTGQTDGLRHGCFPYQHSNPNHQKYRFPVTLTHESDGPNGRFIASITRVVSTSTDTQKKIRSLAKSYLCYINTSSLPTLLDVDRDEDLSYKMPKLINKIINAWNSVWEVSKTSSSASTPASTGTPLSEDDMAELSDFLKSHTLYETDTTHKN</sequence>
<name>A0AAN9Y0U7_9HEMI</name>
<keyword evidence="3" id="KW-0539">Nucleus</keyword>
<comment type="similarity">
    <text evidence="2">Belongs to the IPI1/TEX10 family.</text>
</comment>
<dbReference type="GO" id="GO:0071339">
    <property type="term" value="C:MLL1 complex"/>
    <property type="evidence" value="ECO:0007669"/>
    <property type="project" value="TreeGrafter"/>
</dbReference>
<dbReference type="EMBL" id="JBBCAQ010000034">
    <property type="protein sequence ID" value="KAK7580227.1"/>
    <property type="molecule type" value="Genomic_DNA"/>
</dbReference>
<dbReference type="InterPro" id="IPR016024">
    <property type="entry name" value="ARM-type_fold"/>
</dbReference>